<keyword evidence="5" id="KW-1185">Reference proteome</keyword>
<organism evidence="4 5">
    <name type="scientific">Roseibium algae</name>
    <dbReference type="NCBI Taxonomy" id="3123038"/>
    <lineage>
        <taxon>Bacteria</taxon>
        <taxon>Pseudomonadati</taxon>
        <taxon>Pseudomonadota</taxon>
        <taxon>Alphaproteobacteria</taxon>
        <taxon>Hyphomicrobiales</taxon>
        <taxon>Stappiaceae</taxon>
        <taxon>Roseibium</taxon>
    </lineage>
</organism>
<feature type="coiled-coil region" evidence="1">
    <location>
        <begin position="65"/>
        <end position="92"/>
    </location>
</feature>
<evidence type="ECO:0000256" key="2">
    <source>
        <dbReference type="SAM" id="MobiDB-lite"/>
    </source>
</evidence>
<sequence length="114" mass="12194">MATAKSASSSSSANSDEAVTAREIEENIKRIRSDISALAGSLKKFGEGKADEYKTRASEAGDDLTKMSEEALEDLTADLQAYERALVAHVRKHPLQSIGIAVGVGFLLSALLRR</sequence>
<dbReference type="RefSeq" id="WP_340273498.1">
    <property type="nucleotide sequence ID" value="NZ_JBAKIA010000004.1"/>
</dbReference>
<gene>
    <name evidence="4" type="ORF">V6575_07020</name>
</gene>
<feature type="domain" description="DUF883" evidence="3">
    <location>
        <begin position="90"/>
        <end position="112"/>
    </location>
</feature>
<protein>
    <submittedName>
        <fullName evidence="4">DUF883 domain-containing protein</fullName>
    </submittedName>
</protein>
<dbReference type="Proteomes" id="UP001385499">
    <property type="component" value="Unassembled WGS sequence"/>
</dbReference>
<feature type="region of interest" description="Disordered" evidence="2">
    <location>
        <begin position="1"/>
        <end position="20"/>
    </location>
</feature>
<proteinExistence type="predicted"/>
<evidence type="ECO:0000313" key="5">
    <source>
        <dbReference type="Proteomes" id="UP001385499"/>
    </source>
</evidence>
<evidence type="ECO:0000259" key="3">
    <source>
        <dbReference type="Pfam" id="PF19029"/>
    </source>
</evidence>
<dbReference type="InterPro" id="IPR043605">
    <property type="entry name" value="DUF883_C"/>
</dbReference>
<comment type="caution">
    <text evidence="4">The sequence shown here is derived from an EMBL/GenBank/DDBJ whole genome shotgun (WGS) entry which is preliminary data.</text>
</comment>
<name>A0ABU8TIS9_9HYPH</name>
<accession>A0ABU8TIS9</accession>
<dbReference type="Pfam" id="PF19029">
    <property type="entry name" value="DUF883_C"/>
    <property type="match status" value="1"/>
</dbReference>
<feature type="compositionally biased region" description="Low complexity" evidence="2">
    <location>
        <begin position="1"/>
        <end position="15"/>
    </location>
</feature>
<reference evidence="4 5" key="1">
    <citation type="submission" date="2024-02" db="EMBL/GenBank/DDBJ databases">
        <title>Roseibium algae sp. nov., isolated from marine alga (Grateloupia sp.), showing potential in myo-inositol conversion.</title>
        <authorList>
            <person name="Wang Y."/>
        </authorList>
    </citation>
    <scope>NUCLEOTIDE SEQUENCE [LARGE SCALE GENOMIC DNA]</scope>
    <source>
        <strain evidence="4 5">H3510</strain>
    </source>
</reference>
<evidence type="ECO:0000256" key="1">
    <source>
        <dbReference type="SAM" id="Coils"/>
    </source>
</evidence>
<keyword evidence="1" id="KW-0175">Coiled coil</keyword>
<evidence type="ECO:0000313" key="4">
    <source>
        <dbReference type="EMBL" id="MEJ8473832.1"/>
    </source>
</evidence>
<dbReference type="EMBL" id="JBAKIA010000004">
    <property type="protein sequence ID" value="MEJ8473832.1"/>
    <property type="molecule type" value="Genomic_DNA"/>
</dbReference>